<evidence type="ECO:0000313" key="1">
    <source>
        <dbReference type="EMBL" id="EDR96549.1"/>
    </source>
</evidence>
<dbReference type="EMBL" id="ABAX03000024">
    <property type="protein sequence ID" value="EDR96549.1"/>
    <property type="molecule type" value="Genomic_DNA"/>
</dbReference>
<gene>
    <name evidence="1" type="ORF">ANACAC_03172</name>
</gene>
<protein>
    <submittedName>
        <fullName evidence="1">Uncharacterized protein</fullName>
    </submittedName>
</protein>
<reference evidence="1" key="2">
    <citation type="submission" date="2013-11" db="EMBL/GenBank/DDBJ databases">
        <title>Draft genome sequence of Anaerostipes caccae (DSM 14662).</title>
        <authorList>
            <person name="Sudarsanam P."/>
            <person name="Ley R."/>
            <person name="Guruge J."/>
            <person name="Turnbaugh P.J."/>
            <person name="Mahowald M."/>
            <person name="Liep D."/>
            <person name="Gordon J."/>
        </authorList>
    </citation>
    <scope>NUCLEOTIDE SEQUENCE</scope>
    <source>
        <strain evidence="1">DSM 14662</strain>
    </source>
</reference>
<accession>B0MGT4</accession>
<name>B0MGT4_ANACD</name>
<keyword evidence="2" id="KW-1185">Reference proteome</keyword>
<reference evidence="1" key="1">
    <citation type="submission" date="2007-11" db="EMBL/GenBank/DDBJ databases">
        <authorList>
            <person name="Fulton L."/>
            <person name="Clifton S."/>
            <person name="Fulton B."/>
            <person name="Xu J."/>
            <person name="Minx P."/>
            <person name="Pepin K.H."/>
            <person name="Johnson M."/>
            <person name="Thiruvilangam P."/>
            <person name="Bhonagiri V."/>
            <person name="Nash W.E."/>
            <person name="Mardis E.R."/>
            <person name="Wilson R.K."/>
        </authorList>
    </citation>
    <scope>NUCLEOTIDE SEQUENCE [LARGE SCALE GENOMIC DNA]</scope>
    <source>
        <strain evidence="1">DSM 14662</strain>
    </source>
</reference>
<organism evidence="1 2">
    <name type="scientific">Anaerostipes caccae (strain DSM 14662 / CCUG 47493 / JCM 13470 / NCIMB 13811 / L1-92)</name>
    <dbReference type="NCBI Taxonomy" id="411490"/>
    <lineage>
        <taxon>Bacteria</taxon>
        <taxon>Bacillati</taxon>
        <taxon>Bacillota</taxon>
        <taxon>Clostridia</taxon>
        <taxon>Lachnospirales</taxon>
        <taxon>Lachnospiraceae</taxon>
        <taxon>Anaerostipes</taxon>
    </lineage>
</organism>
<evidence type="ECO:0000313" key="2">
    <source>
        <dbReference type="Proteomes" id="UP000004935"/>
    </source>
</evidence>
<comment type="caution">
    <text evidence="1">The sequence shown here is derived from an EMBL/GenBank/DDBJ whole genome shotgun (WGS) entry which is preliminary data.</text>
</comment>
<sequence>MIISYILSHCKGFFCFFQETKIKTYIIEETRSNIRTSFL</sequence>
<dbReference type="Proteomes" id="UP000004935">
    <property type="component" value="Unassembled WGS sequence"/>
</dbReference>
<proteinExistence type="predicted"/>
<dbReference type="AlphaFoldDB" id="B0MGT4"/>
<dbReference type="HOGENOM" id="CLU_3303735_0_0_9"/>